<protein>
    <submittedName>
        <fullName evidence="2">Uncharacterized protein</fullName>
    </submittedName>
</protein>
<reference evidence="2 3" key="1">
    <citation type="journal article" date="2015" name="Nature">
        <title>rRNA introns, odd ribosomes, and small enigmatic genomes across a large radiation of phyla.</title>
        <authorList>
            <person name="Brown C.T."/>
            <person name="Hug L.A."/>
            <person name="Thomas B.C."/>
            <person name="Sharon I."/>
            <person name="Castelle C.J."/>
            <person name="Singh A."/>
            <person name="Wilkins M.J."/>
            <person name="Williams K.H."/>
            <person name="Banfield J.F."/>
        </authorList>
    </citation>
    <scope>NUCLEOTIDE SEQUENCE [LARGE SCALE GENOMIC DNA]</scope>
</reference>
<feature type="compositionally biased region" description="Basic residues" evidence="1">
    <location>
        <begin position="1"/>
        <end position="13"/>
    </location>
</feature>
<sequence>MIGKYQARRHGRRVRADRDAGKSPADGHIMMTWNHRPSTSLRNTLRRVLITELCKIPENAMLEGGAIRAGDVLLEPTDAFPAGIWPWWKYALPTMKWVDGALVLSKVTESMMPVIEWASMSFGARMSVVAPWMRFPKDRKHAPIVI</sequence>
<accession>A0A0G1YE40</accession>
<dbReference type="AlphaFoldDB" id="A0A0G1YE40"/>
<comment type="caution">
    <text evidence="2">The sequence shown here is derived from an EMBL/GenBank/DDBJ whole genome shotgun (WGS) entry which is preliminary data.</text>
</comment>
<evidence type="ECO:0000313" key="2">
    <source>
        <dbReference type="EMBL" id="KKW13222.1"/>
    </source>
</evidence>
<evidence type="ECO:0000256" key="1">
    <source>
        <dbReference type="SAM" id="MobiDB-lite"/>
    </source>
</evidence>
<name>A0A0G1YE40_9BACT</name>
<dbReference type="EMBL" id="LCQD01000003">
    <property type="protein sequence ID" value="KKW13222.1"/>
    <property type="molecule type" value="Genomic_DNA"/>
</dbReference>
<evidence type="ECO:0000313" key="3">
    <source>
        <dbReference type="Proteomes" id="UP000034588"/>
    </source>
</evidence>
<organism evidence="2 3">
    <name type="scientific">Candidatus Gottesmanbacteria bacterium GW2011_GWB1_49_7</name>
    <dbReference type="NCBI Taxonomy" id="1618448"/>
    <lineage>
        <taxon>Bacteria</taxon>
        <taxon>Candidatus Gottesmaniibacteriota</taxon>
    </lineage>
</organism>
<proteinExistence type="predicted"/>
<dbReference type="Proteomes" id="UP000034588">
    <property type="component" value="Unassembled WGS sequence"/>
</dbReference>
<gene>
    <name evidence="2" type="ORF">UY48_C0003G0044</name>
</gene>
<feature type="region of interest" description="Disordered" evidence="1">
    <location>
        <begin position="1"/>
        <end position="28"/>
    </location>
</feature>